<dbReference type="Proteomes" id="UP000233837">
    <property type="component" value="Unassembled WGS sequence"/>
</dbReference>
<evidence type="ECO:0000313" key="2">
    <source>
        <dbReference type="Proteomes" id="UP000233837"/>
    </source>
</evidence>
<reference evidence="1 2" key="2">
    <citation type="journal article" date="2017" name="Nature">
        <title>The Apostasia genome and the evolution of orchids.</title>
        <authorList>
            <person name="Zhang G.Q."/>
            <person name="Liu K.W."/>
            <person name="Li Z."/>
            <person name="Lohaus R."/>
            <person name="Hsiao Y.Y."/>
            <person name="Niu S.C."/>
            <person name="Wang J.Y."/>
            <person name="Lin Y.C."/>
            <person name="Xu Q."/>
            <person name="Chen L.J."/>
            <person name="Yoshida K."/>
            <person name="Fujiwara S."/>
            <person name="Wang Z.W."/>
            <person name="Zhang Y.Q."/>
            <person name="Mitsuda N."/>
            <person name="Wang M."/>
            <person name="Liu G.H."/>
            <person name="Pecoraro L."/>
            <person name="Huang H.X."/>
            <person name="Xiao X.J."/>
            <person name="Lin M."/>
            <person name="Wu X.Y."/>
            <person name="Wu W.L."/>
            <person name="Chen Y.Y."/>
            <person name="Chang S.B."/>
            <person name="Sakamoto S."/>
            <person name="Ohme-Takagi M."/>
            <person name="Yagi M."/>
            <person name="Zeng S.J."/>
            <person name="Shen C.Y."/>
            <person name="Yeh C.M."/>
            <person name="Luo Y.B."/>
            <person name="Tsai W.C."/>
            <person name="Van de Peer Y."/>
            <person name="Liu Z.J."/>
        </authorList>
    </citation>
    <scope>NUCLEOTIDE SEQUENCE [LARGE SCALE GENOMIC DNA]</scope>
    <source>
        <tissue evidence="1">The whole plant</tissue>
    </source>
</reference>
<proteinExistence type="predicted"/>
<evidence type="ECO:0000313" key="1">
    <source>
        <dbReference type="EMBL" id="PKU65757.1"/>
    </source>
</evidence>
<sequence length="100" mass="11538">MAMKSRIGRPTGFFYRVLLLMDSIPSRSTKIPQARTTILRSSPFNRSPTCGTEDSVTLHCKYWPPSPHGILRFIRHLIQILAILVKWPKAIDYIFLLLKL</sequence>
<dbReference type="AlphaFoldDB" id="A0A2I0VQR5"/>
<gene>
    <name evidence="1" type="ORF">MA16_Dca019739</name>
</gene>
<name>A0A2I0VQR5_9ASPA</name>
<protein>
    <submittedName>
        <fullName evidence="1">Uncharacterized protein</fullName>
    </submittedName>
</protein>
<dbReference type="EMBL" id="KZ503311">
    <property type="protein sequence ID" value="PKU65757.1"/>
    <property type="molecule type" value="Genomic_DNA"/>
</dbReference>
<keyword evidence="2" id="KW-1185">Reference proteome</keyword>
<reference evidence="1 2" key="1">
    <citation type="journal article" date="2016" name="Sci. Rep.">
        <title>The Dendrobium catenatum Lindl. genome sequence provides insights into polysaccharide synthase, floral development and adaptive evolution.</title>
        <authorList>
            <person name="Zhang G.Q."/>
            <person name="Xu Q."/>
            <person name="Bian C."/>
            <person name="Tsai W.C."/>
            <person name="Yeh C.M."/>
            <person name="Liu K.W."/>
            <person name="Yoshida K."/>
            <person name="Zhang L.S."/>
            <person name="Chang S.B."/>
            <person name="Chen F."/>
            <person name="Shi Y."/>
            <person name="Su Y.Y."/>
            <person name="Zhang Y.Q."/>
            <person name="Chen L.J."/>
            <person name="Yin Y."/>
            <person name="Lin M."/>
            <person name="Huang H."/>
            <person name="Deng H."/>
            <person name="Wang Z.W."/>
            <person name="Zhu S.L."/>
            <person name="Zhao X."/>
            <person name="Deng C."/>
            <person name="Niu S.C."/>
            <person name="Huang J."/>
            <person name="Wang M."/>
            <person name="Liu G.H."/>
            <person name="Yang H.J."/>
            <person name="Xiao X.J."/>
            <person name="Hsiao Y.Y."/>
            <person name="Wu W.L."/>
            <person name="Chen Y.Y."/>
            <person name="Mitsuda N."/>
            <person name="Ohme-Takagi M."/>
            <person name="Luo Y.B."/>
            <person name="Van de Peer Y."/>
            <person name="Liu Z.J."/>
        </authorList>
    </citation>
    <scope>NUCLEOTIDE SEQUENCE [LARGE SCALE GENOMIC DNA]</scope>
    <source>
        <tissue evidence="1">The whole plant</tissue>
    </source>
</reference>
<accession>A0A2I0VQR5</accession>
<organism evidence="1 2">
    <name type="scientific">Dendrobium catenatum</name>
    <dbReference type="NCBI Taxonomy" id="906689"/>
    <lineage>
        <taxon>Eukaryota</taxon>
        <taxon>Viridiplantae</taxon>
        <taxon>Streptophyta</taxon>
        <taxon>Embryophyta</taxon>
        <taxon>Tracheophyta</taxon>
        <taxon>Spermatophyta</taxon>
        <taxon>Magnoliopsida</taxon>
        <taxon>Liliopsida</taxon>
        <taxon>Asparagales</taxon>
        <taxon>Orchidaceae</taxon>
        <taxon>Epidendroideae</taxon>
        <taxon>Malaxideae</taxon>
        <taxon>Dendrobiinae</taxon>
        <taxon>Dendrobium</taxon>
    </lineage>
</organism>